<evidence type="ECO:0000256" key="1">
    <source>
        <dbReference type="ARBA" id="ARBA00022679"/>
    </source>
</evidence>
<feature type="transmembrane region" description="Helical" evidence="5">
    <location>
        <begin position="26"/>
        <end position="50"/>
    </location>
</feature>
<keyword evidence="5" id="KW-0472">Membrane</keyword>
<evidence type="ECO:0000256" key="4">
    <source>
        <dbReference type="SAM" id="MobiDB-lite"/>
    </source>
</evidence>
<keyword evidence="5" id="KW-1133">Transmembrane helix</keyword>
<dbReference type="PANTHER" id="PTHR24421">
    <property type="entry name" value="NITRATE/NITRITE SENSOR PROTEIN NARX-RELATED"/>
    <property type="match status" value="1"/>
</dbReference>
<evidence type="ECO:0000313" key="9">
    <source>
        <dbReference type="Proteomes" id="UP000196230"/>
    </source>
</evidence>
<dbReference type="SUPFAM" id="SSF55874">
    <property type="entry name" value="ATPase domain of HSP90 chaperone/DNA topoisomerase II/histidine kinase"/>
    <property type="match status" value="1"/>
</dbReference>
<evidence type="ECO:0000256" key="5">
    <source>
        <dbReference type="SAM" id="Phobius"/>
    </source>
</evidence>
<feature type="transmembrane region" description="Helical" evidence="5">
    <location>
        <begin position="160"/>
        <end position="180"/>
    </location>
</feature>
<feature type="compositionally biased region" description="Low complexity" evidence="4">
    <location>
        <begin position="366"/>
        <end position="379"/>
    </location>
</feature>
<dbReference type="Gene3D" id="1.20.5.1930">
    <property type="match status" value="1"/>
</dbReference>
<feature type="region of interest" description="Disordered" evidence="4">
    <location>
        <begin position="334"/>
        <end position="399"/>
    </location>
</feature>
<feature type="domain" description="Signal transduction histidine kinase subgroup 3 dimerisation and phosphoacceptor" evidence="7">
    <location>
        <begin position="199"/>
        <end position="264"/>
    </location>
</feature>
<keyword evidence="2 8" id="KW-0418">Kinase</keyword>
<reference evidence="8 9" key="1">
    <citation type="submission" date="2017-02" db="EMBL/GenBank/DDBJ databases">
        <authorList>
            <person name="Peterson S.W."/>
        </authorList>
    </citation>
    <scope>NUCLEOTIDE SEQUENCE [LARGE SCALE GENOMIC DNA]</scope>
    <source>
        <strain evidence="8 9">2B3F</strain>
    </source>
</reference>
<dbReference type="InterPro" id="IPR050482">
    <property type="entry name" value="Sensor_HK_TwoCompSys"/>
</dbReference>
<feature type="domain" description="Histidine kinase/HSP90-like ATPase" evidence="6">
    <location>
        <begin position="305"/>
        <end position="399"/>
    </location>
</feature>
<dbReference type="InterPro" id="IPR011712">
    <property type="entry name" value="Sig_transdc_His_kin_sub3_dim/P"/>
</dbReference>
<dbReference type="CDD" id="cd16917">
    <property type="entry name" value="HATPase_UhpB-NarQ-NarX-like"/>
    <property type="match status" value="1"/>
</dbReference>
<dbReference type="Pfam" id="PF02518">
    <property type="entry name" value="HATPase_c"/>
    <property type="match status" value="1"/>
</dbReference>
<evidence type="ECO:0000259" key="7">
    <source>
        <dbReference type="Pfam" id="PF07730"/>
    </source>
</evidence>
<keyword evidence="3" id="KW-0902">Two-component regulatory system</keyword>
<keyword evidence="5" id="KW-0812">Transmembrane</keyword>
<dbReference type="PANTHER" id="PTHR24421:SF63">
    <property type="entry name" value="SENSOR HISTIDINE KINASE DESK"/>
    <property type="match status" value="1"/>
</dbReference>
<dbReference type="RefSeq" id="WP_087134128.1">
    <property type="nucleotide sequence ID" value="NZ_FUKP01000049.1"/>
</dbReference>
<feature type="transmembrane region" description="Helical" evidence="5">
    <location>
        <begin position="57"/>
        <end position="80"/>
    </location>
</feature>
<feature type="transmembrane region" description="Helical" evidence="5">
    <location>
        <begin position="100"/>
        <end position="128"/>
    </location>
</feature>
<name>A0A1R4J9E2_9MICC</name>
<feature type="compositionally biased region" description="Basic and acidic residues" evidence="4">
    <location>
        <begin position="381"/>
        <end position="393"/>
    </location>
</feature>
<keyword evidence="1" id="KW-0808">Transferase</keyword>
<dbReference type="Gene3D" id="3.30.565.10">
    <property type="entry name" value="Histidine kinase-like ATPase, C-terminal domain"/>
    <property type="match status" value="1"/>
</dbReference>
<accession>A0A1R4J9E2</accession>
<dbReference type="InterPro" id="IPR036890">
    <property type="entry name" value="HATPase_C_sf"/>
</dbReference>
<evidence type="ECO:0000256" key="2">
    <source>
        <dbReference type="ARBA" id="ARBA00022777"/>
    </source>
</evidence>
<protein>
    <submittedName>
        <fullName evidence="8">Sensor histidine kinase</fullName>
    </submittedName>
</protein>
<dbReference type="GO" id="GO:0046983">
    <property type="term" value="F:protein dimerization activity"/>
    <property type="evidence" value="ECO:0007669"/>
    <property type="project" value="InterPro"/>
</dbReference>
<dbReference type="GO" id="GO:0016020">
    <property type="term" value="C:membrane"/>
    <property type="evidence" value="ECO:0007669"/>
    <property type="project" value="InterPro"/>
</dbReference>
<sequence>MNTGHPGPADTADAVPRSRVLPREEWGAVLGFAGVWLVFLLMAVASVTVARIQAGDAAGAAVAVGSGVLFTAVYLVSFIVPDPVPSWPRPANTGLYTLALVLVTALFATTAGTAALNVIPYFTAVWVFSQRRRTALTAVAVIAAIGVVLALTITDGEPQIWLTGSILVATAVIVAVRLASDSEDTMTAVRHELDLSRQREELARDVHDVLGHSLTAVHVKAQLVTRLIDADPARAKEEAEQIVTLTRSAIGEVRSTVDGLSAPQLATELAGARRVLSDAGIRAEVPGVEAVAQVPAQAAELFAWTLREAVTNAVRHSGAARVRITLAADRLTVVDDGVGPDGPVPVSGPDEAREPSSSRRRGTGLAGLRARADAAGGTLEVRPEHPGTERPGTRVEVTL</sequence>
<dbReference type="GO" id="GO:0000155">
    <property type="term" value="F:phosphorelay sensor kinase activity"/>
    <property type="evidence" value="ECO:0007669"/>
    <property type="project" value="InterPro"/>
</dbReference>
<dbReference type="Pfam" id="PF07730">
    <property type="entry name" value="HisKA_3"/>
    <property type="match status" value="1"/>
</dbReference>
<dbReference type="Proteomes" id="UP000196230">
    <property type="component" value="Unassembled WGS sequence"/>
</dbReference>
<evidence type="ECO:0000256" key="3">
    <source>
        <dbReference type="ARBA" id="ARBA00023012"/>
    </source>
</evidence>
<evidence type="ECO:0000313" key="8">
    <source>
        <dbReference type="EMBL" id="SJN28667.1"/>
    </source>
</evidence>
<dbReference type="InterPro" id="IPR003594">
    <property type="entry name" value="HATPase_dom"/>
</dbReference>
<evidence type="ECO:0000259" key="6">
    <source>
        <dbReference type="Pfam" id="PF02518"/>
    </source>
</evidence>
<dbReference type="EMBL" id="FUKP01000049">
    <property type="protein sequence ID" value="SJN28667.1"/>
    <property type="molecule type" value="Genomic_DNA"/>
</dbReference>
<gene>
    <name evidence="8" type="ORF">FM125_07250</name>
</gene>
<feature type="transmembrane region" description="Helical" evidence="5">
    <location>
        <begin position="135"/>
        <end position="154"/>
    </location>
</feature>
<organism evidence="8 9">
    <name type="scientific">Micrococcus lylae</name>
    <dbReference type="NCBI Taxonomy" id="1273"/>
    <lineage>
        <taxon>Bacteria</taxon>
        <taxon>Bacillati</taxon>
        <taxon>Actinomycetota</taxon>
        <taxon>Actinomycetes</taxon>
        <taxon>Micrococcales</taxon>
        <taxon>Micrococcaceae</taxon>
        <taxon>Micrococcus</taxon>
    </lineage>
</organism>
<proteinExistence type="predicted"/>
<dbReference type="AlphaFoldDB" id="A0A1R4J9E2"/>